<reference evidence="2" key="1">
    <citation type="journal article" date="2020" name="Fungal Divers.">
        <title>Resolving the Mortierellaceae phylogeny through synthesis of multi-gene phylogenetics and phylogenomics.</title>
        <authorList>
            <person name="Vandepol N."/>
            <person name="Liber J."/>
            <person name="Desiro A."/>
            <person name="Na H."/>
            <person name="Kennedy M."/>
            <person name="Barry K."/>
            <person name="Grigoriev I.V."/>
            <person name="Miller A.N."/>
            <person name="O'Donnell K."/>
            <person name="Stajich J.E."/>
            <person name="Bonito G."/>
        </authorList>
    </citation>
    <scope>NUCLEOTIDE SEQUENCE</scope>
    <source>
        <strain evidence="2">MES-2147</strain>
    </source>
</reference>
<evidence type="ECO:0000256" key="1">
    <source>
        <dbReference type="SAM" id="MobiDB-lite"/>
    </source>
</evidence>
<dbReference type="OrthoDB" id="546350at2759"/>
<protein>
    <submittedName>
        <fullName evidence="2">Uncharacterized protein</fullName>
    </submittedName>
</protein>
<feature type="region of interest" description="Disordered" evidence="1">
    <location>
        <begin position="110"/>
        <end position="147"/>
    </location>
</feature>
<dbReference type="Proteomes" id="UP000749646">
    <property type="component" value="Unassembled WGS sequence"/>
</dbReference>
<dbReference type="AlphaFoldDB" id="A0A9P6IIW0"/>
<sequence length="645" mass="72778">MEAIQSFRLIGKTAIEEITCDRVDGQGVIYWEDIEDIFPGVKHVKNGNVIVKFQRDSNRKRIEPQCIKHHPGVILNVVLSTTVESGLVESPRLTATSDRDDIPSEVGASECLQATPPPANTAAASRTGANISSSNPHSSVETSSNTAASNITRREILASEIEKRLISSLAPEIQEQHRVGSDAYCWIIQAVMDSRLEQLDVFTRCFQGFKAEMRKNIELTTRVTDLQQQMKQLQDQTLRQFMLLQQQIPAILTQNLELYENWFKLYFLCECGKHTNSTNATLPRHIHLAKHGGYDITQSSEFFQQYGFYVLAILRMLKFKMSVLGITIPPVSQLVGIDGSDQVSASVHHLADTIEAGIDQVIGYIENISVDEGESIDADLRNLKTFLKSVDGNTVGDLYRTVDTQGHIRWVCIDDYREKYPETKVEAIRDIAVRPKGWFDENVGRVTMWLTSRDEANHFYSALEKVDSIFELSIDFLLDTTHDDYITLRDTIFKMNVAVLELLGDDRNGPTSDHMNYNRRYDPIFDIMQHSSIQSIEIFCMPGFFSQSSGISHDCDFSNLRHLGISEVIEAADVSKVESLVAKAPNLSSLTLCTPWEQLSALYDAIVEHQTCPIDFKNLSLRILPPTTESRQPRVALRDLAHLFK</sequence>
<feature type="compositionally biased region" description="Polar residues" evidence="1">
    <location>
        <begin position="127"/>
        <end position="147"/>
    </location>
</feature>
<keyword evidence="3" id="KW-1185">Reference proteome</keyword>
<accession>A0A9P6IIW0</accession>
<evidence type="ECO:0000313" key="2">
    <source>
        <dbReference type="EMBL" id="KAF9924208.1"/>
    </source>
</evidence>
<dbReference type="EMBL" id="JAAAHW010010617">
    <property type="protein sequence ID" value="KAF9924208.1"/>
    <property type="molecule type" value="Genomic_DNA"/>
</dbReference>
<feature type="non-terminal residue" evidence="2">
    <location>
        <position position="645"/>
    </location>
</feature>
<gene>
    <name evidence="2" type="ORF">BGZ65_008466</name>
</gene>
<evidence type="ECO:0000313" key="3">
    <source>
        <dbReference type="Proteomes" id="UP000749646"/>
    </source>
</evidence>
<proteinExistence type="predicted"/>
<comment type="caution">
    <text evidence="2">The sequence shown here is derived from an EMBL/GenBank/DDBJ whole genome shotgun (WGS) entry which is preliminary data.</text>
</comment>
<organism evidence="2 3">
    <name type="scientific">Modicella reniformis</name>
    <dbReference type="NCBI Taxonomy" id="1440133"/>
    <lineage>
        <taxon>Eukaryota</taxon>
        <taxon>Fungi</taxon>
        <taxon>Fungi incertae sedis</taxon>
        <taxon>Mucoromycota</taxon>
        <taxon>Mortierellomycotina</taxon>
        <taxon>Mortierellomycetes</taxon>
        <taxon>Mortierellales</taxon>
        <taxon>Mortierellaceae</taxon>
        <taxon>Modicella</taxon>
    </lineage>
</organism>
<name>A0A9P6IIW0_9FUNG</name>